<dbReference type="InterPro" id="IPR016193">
    <property type="entry name" value="Cytidine_deaminase-like"/>
</dbReference>
<feature type="compositionally biased region" description="Low complexity" evidence="1">
    <location>
        <begin position="264"/>
        <end position="273"/>
    </location>
</feature>
<organism evidence="2 3">
    <name type="scientific">Hortaea werneckii</name>
    <name type="common">Black yeast</name>
    <name type="synonym">Cladosporium werneckii</name>
    <dbReference type="NCBI Taxonomy" id="91943"/>
    <lineage>
        <taxon>Eukaryota</taxon>
        <taxon>Fungi</taxon>
        <taxon>Dikarya</taxon>
        <taxon>Ascomycota</taxon>
        <taxon>Pezizomycotina</taxon>
        <taxon>Dothideomycetes</taxon>
        <taxon>Dothideomycetidae</taxon>
        <taxon>Mycosphaerellales</taxon>
        <taxon>Teratosphaeriaceae</taxon>
        <taxon>Hortaea</taxon>
    </lineage>
</organism>
<feature type="compositionally biased region" description="Polar residues" evidence="1">
    <location>
        <begin position="464"/>
        <end position="478"/>
    </location>
</feature>
<dbReference type="SUPFAM" id="SSF53927">
    <property type="entry name" value="Cytidine deaminase-like"/>
    <property type="match status" value="1"/>
</dbReference>
<feature type="compositionally biased region" description="Basic and acidic residues" evidence="1">
    <location>
        <begin position="357"/>
        <end position="370"/>
    </location>
</feature>
<feature type="region of interest" description="Disordered" evidence="1">
    <location>
        <begin position="262"/>
        <end position="284"/>
    </location>
</feature>
<dbReference type="Gene3D" id="3.40.140.10">
    <property type="entry name" value="Cytidine Deaminase, domain 2"/>
    <property type="match status" value="1"/>
</dbReference>
<reference evidence="2 3" key="1">
    <citation type="journal article" date="2018" name="BMC Genomics">
        <title>Genomic evidence for intraspecific hybridization in a clonal and extremely halotolerant yeast.</title>
        <authorList>
            <person name="Gostincar C."/>
            <person name="Stajich J.E."/>
            <person name="Zupancic J."/>
            <person name="Zalar P."/>
            <person name="Gunde-Cimerman N."/>
        </authorList>
    </citation>
    <scope>NUCLEOTIDE SEQUENCE [LARGE SCALE GENOMIC DNA]</scope>
    <source>
        <strain evidence="2 3">EXF-120</strain>
    </source>
</reference>
<evidence type="ECO:0000313" key="2">
    <source>
        <dbReference type="EMBL" id="RMZ33736.1"/>
    </source>
</evidence>
<name>A0A3M7J869_HORWE</name>
<dbReference type="OrthoDB" id="9972196at2759"/>
<proteinExistence type="predicted"/>
<feature type="compositionally biased region" description="Basic residues" evidence="1">
    <location>
        <begin position="303"/>
        <end position="313"/>
    </location>
</feature>
<dbReference type="Proteomes" id="UP000281677">
    <property type="component" value="Unassembled WGS sequence"/>
</dbReference>
<dbReference type="VEuPathDB" id="FungiDB:BTJ68_10554"/>
<dbReference type="GO" id="GO:0003824">
    <property type="term" value="F:catalytic activity"/>
    <property type="evidence" value="ECO:0007669"/>
    <property type="project" value="InterPro"/>
</dbReference>
<feature type="region of interest" description="Disordered" evidence="1">
    <location>
        <begin position="455"/>
        <end position="517"/>
    </location>
</feature>
<feature type="compositionally biased region" description="Basic residues" evidence="1">
    <location>
        <begin position="132"/>
        <end position="143"/>
    </location>
</feature>
<evidence type="ECO:0000256" key="1">
    <source>
        <dbReference type="SAM" id="MobiDB-lite"/>
    </source>
</evidence>
<feature type="compositionally biased region" description="Low complexity" evidence="1">
    <location>
        <begin position="483"/>
        <end position="494"/>
    </location>
</feature>
<feature type="compositionally biased region" description="Low complexity" evidence="1">
    <location>
        <begin position="507"/>
        <end position="517"/>
    </location>
</feature>
<dbReference type="EMBL" id="QWIT01000038">
    <property type="protein sequence ID" value="RMZ33736.1"/>
    <property type="molecule type" value="Genomic_DNA"/>
</dbReference>
<comment type="caution">
    <text evidence="2">The sequence shown here is derived from an EMBL/GenBank/DDBJ whole genome shotgun (WGS) entry which is preliminary data.</text>
</comment>
<feature type="region of interest" description="Disordered" evidence="1">
    <location>
        <begin position="132"/>
        <end position="165"/>
    </location>
</feature>
<evidence type="ECO:0000313" key="3">
    <source>
        <dbReference type="Proteomes" id="UP000281677"/>
    </source>
</evidence>
<feature type="compositionally biased region" description="Basic and acidic residues" evidence="1">
    <location>
        <begin position="275"/>
        <end position="284"/>
    </location>
</feature>
<feature type="compositionally biased region" description="Polar residues" evidence="1">
    <location>
        <begin position="371"/>
        <end position="382"/>
    </location>
</feature>
<gene>
    <name evidence="2" type="ORF">D0859_02159</name>
</gene>
<sequence>MNVFVVLITHNSPDSIQTSHLNNQRKLPRRRSRLTKQLITRTLTKSAPFSPPANQTNNKMKTDNYLTQCLEQAAKSPLHYRHGCIVVRGGKIIGQGFNDYRPGFDGGALKHGRIAKSALDGPAIADLKEKLKKQKGKEKHRQQRGTSTKTFTPFEARGGGQQSNTPLTMHSEMMAIHSALAASSTLSSTAFACEKPCFKLPSGDKRKARLRAEVLKRYVNAVCETAASAASAGSGKTQVQECGFERSASQYVDQRMLARSEFHNNNNNNNNNNNEEDHAERPRAQQVLKECRRAFHVPESGEKHHHQKRKEKYQKKDNQNGKNKCQDQYEYELSQSNRHGQQTQQHRRQQQSAASKRHCDPGNDDLRENDSTANDVTTTTSRETFDSAKAYGKRDKDYKRSGKMRSNSADEHPQPEPTLLPKGHTGPSLNDRKKHPRLMGADLYVTRLGWCKGPAQTPRLPKPQASSSAVTLSPTASNAVEEASNQTNTASSSAGDGSLYEELSNRTPSPTNAPATAATLDPNYVRASRPCYRCISYMHSVGIKRVFWTTDDGHWEGGKVRDLIAALDNSMENVAAGGDGGGPTGNGVFVTKHEVLMLKRLMGESSG</sequence>
<accession>A0A3M7J869</accession>
<feature type="compositionally biased region" description="Basic and acidic residues" evidence="1">
    <location>
        <begin position="314"/>
        <end position="327"/>
    </location>
</feature>
<protein>
    <submittedName>
        <fullName evidence="2">Uncharacterized protein</fullName>
    </submittedName>
</protein>
<dbReference type="AlphaFoldDB" id="A0A3M7J869"/>
<dbReference type="GO" id="GO:0006139">
    <property type="term" value="P:nucleobase-containing compound metabolic process"/>
    <property type="evidence" value="ECO:0007669"/>
    <property type="project" value="UniProtKB-ARBA"/>
</dbReference>
<feature type="region of interest" description="Disordered" evidence="1">
    <location>
        <begin position="296"/>
        <end position="437"/>
    </location>
</feature>